<evidence type="ECO:0000256" key="1">
    <source>
        <dbReference type="ARBA" id="ARBA00006611"/>
    </source>
</evidence>
<comment type="catalytic activity">
    <reaction evidence="8">
        <text>ATP + H2O + cellular proteinSide 1 = ADP + phosphate + cellular proteinSide 2.</text>
        <dbReference type="EC" id="7.4.2.8"/>
    </reaction>
</comment>
<keyword evidence="3" id="KW-0547">Nucleotide-binding</keyword>
<dbReference type="EC" id="7.4.2.8" evidence="7"/>
<dbReference type="InterPro" id="IPR037257">
    <property type="entry name" value="T2SS_E_N_sf"/>
</dbReference>
<keyword evidence="5" id="KW-0653">Protein transport</keyword>
<comment type="similarity">
    <text evidence="1">Belongs to the GSP E family.</text>
</comment>
<evidence type="ECO:0000259" key="9">
    <source>
        <dbReference type="PROSITE" id="PS00662"/>
    </source>
</evidence>
<dbReference type="EMBL" id="CP002770">
    <property type="protein sequence ID" value="AEG15543.1"/>
    <property type="molecule type" value="Genomic_DNA"/>
</dbReference>
<dbReference type="PROSITE" id="PS00662">
    <property type="entry name" value="T2SP_E"/>
    <property type="match status" value="1"/>
</dbReference>
<dbReference type="InterPro" id="IPR027417">
    <property type="entry name" value="P-loop_NTPase"/>
</dbReference>
<dbReference type="SUPFAM" id="SSF160246">
    <property type="entry name" value="EspE N-terminal domain-like"/>
    <property type="match status" value="1"/>
</dbReference>
<evidence type="ECO:0000256" key="2">
    <source>
        <dbReference type="ARBA" id="ARBA00022448"/>
    </source>
</evidence>
<dbReference type="Pfam" id="PF00437">
    <property type="entry name" value="T2SSE"/>
    <property type="match status" value="1"/>
</dbReference>
<dbReference type="SMART" id="SM00382">
    <property type="entry name" value="AAA"/>
    <property type="match status" value="1"/>
</dbReference>
<evidence type="ECO:0000256" key="4">
    <source>
        <dbReference type="ARBA" id="ARBA00022840"/>
    </source>
</evidence>
<dbReference type="InterPro" id="IPR001482">
    <property type="entry name" value="T2SS/T4SS_dom"/>
</dbReference>
<dbReference type="GO" id="GO:0008564">
    <property type="term" value="F:protein-exporting ATPase activity"/>
    <property type="evidence" value="ECO:0007669"/>
    <property type="project" value="UniProtKB-EC"/>
</dbReference>
<feature type="domain" description="Bacterial type II secretion system protein E" evidence="9">
    <location>
        <begin position="372"/>
        <end position="386"/>
    </location>
</feature>
<evidence type="ECO:0000256" key="8">
    <source>
        <dbReference type="ARBA" id="ARBA00034006"/>
    </source>
</evidence>
<dbReference type="Proteomes" id="UP000009229">
    <property type="component" value="Chromosome"/>
</dbReference>
<keyword evidence="4" id="KW-0067">ATP-binding</keyword>
<dbReference type="SUPFAM" id="SSF52540">
    <property type="entry name" value="P-loop containing nucleoside triphosphate hydrolases"/>
    <property type="match status" value="1"/>
</dbReference>
<evidence type="ECO:0000256" key="5">
    <source>
        <dbReference type="ARBA" id="ARBA00022927"/>
    </source>
</evidence>
<evidence type="ECO:0000256" key="3">
    <source>
        <dbReference type="ARBA" id="ARBA00022741"/>
    </source>
</evidence>
<dbReference type="PANTHER" id="PTHR30258">
    <property type="entry name" value="TYPE II SECRETION SYSTEM PROTEIN GSPE-RELATED"/>
    <property type="match status" value="1"/>
</dbReference>
<dbReference type="GO" id="GO:0005886">
    <property type="term" value="C:plasma membrane"/>
    <property type="evidence" value="ECO:0007669"/>
    <property type="project" value="TreeGrafter"/>
</dbReference>
<evidence type="ECO:0000256" key="7">
    <source>
        <dbReference type="ARBA" id="ARBA00024382"/>
    </source>
</evidence>
<dbReference type="GO" id="GO:0015628">
    <property type="term" value="P:protein secretion by the type II secretion system"/>
    <property type="evidence" value="ECO:0007669"/>
    <property type="project" value="InterPro"/>
</dbReference>
<proteinExistence type="inferred from homology"/>
<accession>A0AAU8PBV8</accession>
<dbReference type="InterPro" id="IPR003593">
    <property type="entry name" value="AAA+_ATPase"/>
</dbReference>
<protein>
    <recommendedName>
        <fullName evidence="7">protein-secreting ATPase</fullName>
        <ecNumber evidence="7">7.4.2.8</ecNumber>
    </recommendedName>
</protein>
<evidence type="ECO:0000313" key="11">
    <source>
        <dbReference type="Proteomes" id="UP000009229"/>
    </source>
</evidence>
<dbReference type="GO" id="GO:0005524">
    <property type="term" value="F:ATP binding"/>
    <property type="evidence" value="ECO:0007669"/>
    <property type="project" value="UniProtKB-KW"/>
</dbReference>
<dbReference type="RefSeq" id="WP_013823057.1">
    <property type="nucleotide sequence ID" value="NC_015573.1"/>
</dbReference>
<keyword evidence="6" id="KW-1278">Translocase</keyword>
<dbReference type="InterPro" id="IPR013369">
    <property type="entry name" value="T2SS_GspE"/>
</dbReference>
<dbReference type="GO" id="GO:0016887">
    <property type="term" value="F:ATP hydrolysis activity"/>
    <property type="evidence" value="ECO:0007669"/>
    <property type="project" value="TreeGrafter"/>
</dbReference>
<dbReference type="FunFam" id="3.30.300.160:FF:000002">
    <property type="entry name" value="Type II secretion system protein E"/>
    <property type="match status" value="1"/>
</dbReference>
<organism evidence="10 11">
    <name type="scientific">Desulfofundulus kuznetsovii (strain DSM 6115 / VKM B-1805 / 17)</name>
    <name type="common">Desulfotomaculum kuznetsovii</name>
    <dbReference type="NCBI Taxonomy" id="760568"/>
    <lineage>
        <taxon>Bacteria</taxon>
        <taxon>Bacillati</taxon>
        <taxon>Bacillota</taxon>
        <taxon>Clostridia</taxon>
        <taxon>Eubacteriales</taxon>
        <taxon>Peptococcaceae</taxon>
        <taxon>Desulfofundulus</taxon>
    </lineage>
</organism>
<evidence type="ECO:0000313" key="10">
    <source>
        <dbReference type="EMBL" id="AEG15543.1"/>
    </source>
</evidence>
<gene>
    <name evidence="10" type="ordered locus">Desku_1985</name>
</gene>
<dbReference type="GO" id="GO:0015627">
    <property type="term" value="C:type II protein secretion system complex"/>
    <property type="evidence" value="ECO:0007669"/>
    <property type="project" value="InterPro"/>
</dbReference>
<dbReference type="Pfam" id="PF05157">
    <property type="entry name" value="MshEN"/>
    <property type="match status" value="1"/>
</dbReference>
<sequence length="555" mass="61890">MARKKLLGERLIEEGLITREQLREALRVQSRTGELLGQVLIKLGMITPEDLNRVLAADRAILDDRRTVDPQLLKVVPEKLIRKYRLFPLKKEGNRLQVAMADPLNVVAIDDLRLVTGLDIEPVAANEKEINAFIERHFGFPEVEKALQEIGPDKAPEENDAGEIVVDEAPIIQLVNALIMRALDEEASDIHIEPFEKDIRVRYRVDGLLREVMRLPRRMSQAIVSRVKIMASMDIAERRLPQDGRILLKLPGRDLDLRVSTIPTLFGERVVVRILDKESIKNLSLENLGFSPSNLRVFQNFLRSTYGMVLVTGPTGSGKTTTLYAALNAINSVETNIVTVEDPVEYVLEGVNQAQVNVKAGATFATYLRSILRQDPDVIMVGEIRDLETAEIAVRAATTGHLVLSTLHTNDAPGALTRLVDMGIEPFMVASSILGVVAQRLVRRVCSRCRAPYAPQEAELSFAGPKVRSAQLFAGRGCEHCNHTGYRGRVAVHEVLVVTPGLQRLILRRASTEELRREALKEGMVSLKEDGIQKVLEGITTISEIMRVAFREEKI</sequence>
<dbReference type="Gene3D" id="3.30.450.90">
    <property type="match status" value="1"/>
</dbReference>
<reference evidence="11" key="1">
    <citation type="submission" date="2011-05" db="EMBL/GenBank/DDBJ databases">
        <title>Complete sequence of Desulfotomaculum kuznetsovii DSM 6115.</title>
        <authorList>
            <person name="Lucas S."/>
            <person name="Han J."/>
            <person name="Lapidus A."/>
            <person name="Cheng J.-F."/>
            <person name="Goodwin L."/>
            <person name="Pitluck S."/>
            <person name="Peters L."/>
            <person name="Mikhailova N."/>
            <person name="Lu M."/>
            <person name="Saunders E."/>
            <person name="Han C."/>
            <person name="Tapia R."/>
            <person name="Land M."/>
            <person name="Hauser L."/>
            <person name="Kyrpides N."/>
            <person name="Ivanova N."/>
            <person name="Pagani I."/>
            <person name="Nazina T."/>
            <person name="Ivanova A."/>
            <person name="Parshina S."/>
            <person name="Kuever J."/>
            <person name="Muyzer G."/>
            <person name="Plugge C."/>
            <person name="Stams A."/>
            <person name="Woyke T."/>
        </authorList>
    </citation>
    <scope>NUCLEOTIDE SEQUENCE [LARGE SCALE GENOMIC DNA]</scope>
    <source>
        <strain evidence="11">DSM 6115 / VKM B-1805 / 17</strain>
    </source>
</reference>
<dbReference type="FunFam" id="3.30.450.90:FF:000001">
    <property type="entry name" value="Type II secretion system ATPase GspE"/>
    <property type="match status" value="1"/>
</dbReference>
<dbReference type="Gene3D" id="3.40.50.300">
    <property type="entry name" value="P-loop containing nucleotide triphosphate hydrolases"/>
    <property type="match status" value="1"/>
</dbReference>
<keyword evidence="11" id="KW-1185">Reference proteome</keyword>
<dbReference type="AlphaFoldDB" id="A0AAU8PBV8"/>
<dbReference type="KEGG" id="dku:Desku_1985"/>
<name>A0AAU8PBV8_DESK7</name>
<dbReference type="PANTHER" id="PTHR30258:SF1">
    <property type="entry name" value="PROTEIN TRANSPORT PROTEIN HOFB HOMOLOG"/>
    <property type="match status" value="1"/>
</dbReference>
<evidence type="ECO:0000256" key="6">
    <source>
        <dbReference type="ARBA" id="ARBA00022967"/>
    </source>
</evidence>
<dbReference type="CDD" id="cd01129">
    <property type="entry name" value="PulE-GspE-like"/>
    <property type="match status" value="1"/>
</dbReference>
<dbReference type="InterPro" id="IPR007831">
    <property type="entry name" value="T2SS_GspE_N"/>
</dbReference>
<dbReference type="Gene3D" id="3.30.300.160">
    <property type="entry name" value="Type II secretion system, protein E, N-terminal domain"/>
    <property type="match status" value="1"/>
</dbReference>
<dbReference type="Gene3D" id="1.10.40.70">
    <property type="match status" value="1"/>
</dbReference>
<dbReference type="FunFam" id="3.40.50.300:FF:000398">
    <property type="entry name" value="Type IV pilus assembly ATPase PilB"/>
    <property type="match status" value="1"/>
</dbReference>
<keyword evidence="2" id="KW-0813">Transport</keyword>
<dbReference type="NCBIfam" id="TIGR02533">
    <property type="entry name" value="type_II_gspE"/>
    <property type="match status" value="1"/>
</dbReference>